<proteinExistence type="predicted"/>
<keyword evidence="1" id="KW-0408">Iron</keyword>
<dbReference type="Pfam" id="PF04023">
    <property type="entry name" value="FeoA"/>
    <property type="match status" value="1"/>
</dbReference>
<dbReference type="RefSeq" id="WP_184200913.1">
    <property type="nucleotide sequence ID" value="NZ_JACHGW010000004.1"/>
</dbReference>
<reference evidence="3 4" key="1">
    <citation type="submission" date="2020-08" db="EMBL/GenBank/DDBJ databases">
        <title>Genomic Encyclopedia of Type Strains, Phase IV (KMG-IV): sequencing the most valuable type-strain genomes for metagenomic binning, comparative biology and taxonomic classification.</title>
        <authorList>
            <person name="Goeker M."/>
        </authorList>
    </citation>
    <scope>NUCLEOTIDE SEQUENCE [LARGE SCALE GENOMIC DNA]</scope>
    <source>
        <strain evidence="3 4">DSM 23562</strain>
    </source>
</reference>
<gene>
    <name evidence="3" type="ORF">HNQ39_004061</name>
</gene>
<name>A0A7W9STQ9_ARMRO</name>
<dbReference type="SMART" id="SM00899">
    <property type="entry name" value="FeoA"/>
    <property type="match status" value="1"/>
</dbReference>
<sequence length="95" mass="10346">MQEEKIIETACPATEEVCSLCCLQQGRSGRVLSVSGPNRCRLMELGFTSGAEVKVARKAAFGGPIEIELRSYRLSLRREEAEGIRVGVDTTDTPS</sequence>
<protein>
    <submittedName>
        <fullName evidence="3">Fe2+ transport system protein FeoA</fullName>
    </submittedName>
</protein>
<dbReference type="InterPro" id="IPR007167">
    <property type="entry name" value="Fe-transptr_FeoA-like"/>
</dbReference>
<dbReference type="InterPro" id="IPR008988">
    <property type="entry name" value="Transcriptional_repressor_C"/>
</dbReference>
<dbReference type="EMBL" id="JACHGW010000004">
    <property type="protein sequence ID" value="MBB6052240.1"/>
    <property type="molecule type" value="Genomic_DNA"/>
</dbReference>
<dbReference type="Proteomes" id="UP000520814">
    <property type="component" value="Unassembled WGS sequence"/>
</dbReference>
<dbReference type="InterPro" id="IPR052713">
    <property type="entry name" value="FeoA"/>
</dbReference>
<dbReference type="PANTHER" id="PTHR42954">
    <property type="entry name" value="FE(2+) TRANSPORT PROTEIN A"/>
    <property type="match status" value="1"/>
</dbReference>
<accession>A0A7W9STQ9</accession>
<dbReference type="InterPro" id="IPR038157">
    <property type="entry name" value="FeoA_core_dom"/>
</dbReference>
<evidence type="ECO:0000313" key="3">
    <source>
        <dbReference type="EMBL" id="MBB6052240.1"/>
    </source>
</evidence>
<comment type="caution">
    <text evidence="3">The sequence shown here is derived from an EMBL/GenBank/DDBJ whole genome shotgun (WGS) entry which is preliminary data.</text>
</comment>
<dbReference type="Gene3D" id="2.30.30.90">
    <property type="match status" value="1"/>
</dbReference>
<dbReference type="PANTHER" id="PTHR42954:SF2">
    <property type="entry name" value="FE(2+) TRANSPORT PROTEIN A"/>
    <property type="match status" value="1"/>
</dbReference>
<evidence type="ECO:0000259" key="2">
    <source>
        <dbReference type="SMART" id="SM00899"/>
    </source>
</evidence>
<dbReference type="AlphaFoldDB" id="A0A7W9STQ9"/>
<keyword evidence="4" id="KW-1185">Reference proteome</keyword>
<dbReference type="SUPFAM" id="SSF50037">
    <property type="entry name" value="C-terminal domain of transcriptional repressors"/>
    <property type="match status" value="1"/>
</dbReference>
<evidence type="ECO:0000256" key="1">
    <source>
        <dbReference type="ARBA" id="ARBA00023004"/>
    </source>
</evidence>
<organism evidence="3 4">
    <name type="scientific">Armatimonas rosea</name>
    <dbReference type="NCBI Taxonomy" id="685828"/>
    <lineage>
        <taxon>Bacteria</taxon>
        <taxon>Bacillati</taxon>
        <taxon>Armatimonadota</taxon>
        <taxon>Armatimonadia</taxon>
        <taxon>Armatimonadales</taxon>
        <taxon>Armatimonadaceae</taxon>
        <taxon>Armatimonas</taxon>
    </lineage>
</organism>
<feature type="domain" description="Ferrous iron transporter FeoA-like" evidence="2">
    <location>
        <begin position="18"/>
        <end position="88"/>
    </location>
</feature>
<dbReference type="GO" id="GO:0046914">
    <property type="term" value="F:transition metal ion binding"/>
    <property type="evidence" value="ECO:0007669"/>
    <property type="project" value="InterPro"/>
</dbReference>
<evidence type="ECO:0000313" key="4">
    <source>
        <dbReference type="Proteomes" id="UP000520814"/>
    </source>
</evidence>